<dbReference type="Gene3D" id="1.20.1290.10">
    <property type="entry name" value="AhpD-like"/>
    <property type="match status" value="1"/>
</dbReference>
<reference evidence="2 7" key="3">
    <citation type="submission" date="2019-09" db="EMBL/GenBank/DDBJ databases">
        <title>Draft genome sequences of 48 bacterial type strains from the CCUG.</title>
        <authorList>
            <person name="Tunovic T."/>
            <person name="Pineiro-Iglesias B."/>
            <person name="Unosson C."/>
            <person name="Inganas E."/>
            <person name="Ohlen M."/>
            <person name="Cardew S."/>
            <person name="Jensie-Markopoulos S."/>
            <person name="Salva-Serra F."/>
            <person name="Jaen-Luchoro D."/>
            <person name="Karlsson R."/>
            <person name="Svensson-Stadler L."/>
            <person name="Chun J."/>
            <person name="Moore E."/>
        </authorList>
    </citation>
    <scope>NUCLEOTIDE SEQUENCE [LARGE SCALE GENOMIC DNA]</scope>
    <source>
        <strain evidence="2 7">CCUG 51524</strain>
    </source>
</reference>
<dbReference type="EMBL" id="VZPQ01000002">
    <property type="protein sequence ID" value="KAB0568971.1"/>
    <property type="molecule type" value="Genomic_DNA"/>
</dbReference>
<reference evidence="4 5" key="1">
    <citation type="submission" date="2016-10" db="EMBL/GenBank/DDBJ databases">
        <authorList>
            <person name="de Groot N.N."/>
        </authorList>
    </citation>
    <scope>NUCLEOTIDE SEQUENCE [LARGE SCALE GENOMIC DNA]</scope>
    <source>
        <strain evidence="4 5">BS3265</strain>
    </source>
</reference>
<dbReference type="EMBL" id="PYWX01000068">
    <property type="protein sequence ID" value="PTC22412.1"/>
    <property type="molecule type" value="Genomic_DNA"/>
</dbReference>
<gene>
    <name evidence="3" type="ORF">C9383_23350</name>
    <name evidence="2" type="ORF">F7R03_05190</name>
    <name evidence="4" type="ORF">SAMN04490198_4805</name>
</gene>
<dbReference type="NCBIfam" id="TIGR00778">
    <property type="entry name" value="ahpD_dom"/>
    <property type="match status" value="1"/>
</dbReference>
<keyword evidence="4" id="KW-0575">Peroxidase</keyword>
<organism evidence="4 5">
    <name type="scientific">Pseudomonas palleroniana</name>
    <dbReference type="NCBI Taxonomy" id="191390"/>
    <lineage>
        <taxon>Bacteria</taxon>
        <taxon>Pseudomonadati</taxon>
        <taxon>Pseudomonadota</taxon>
        <taxon>Gammaproteobacteria</taxon>
        <taxon>Pseudomonadales</taxon>
        <taxon>Pseudomonadaceae</taxon>
        <taxon>Pseudomonas</taxon>
    </lineage>
</organism>
<dbReference type="AlphaFoldDB" id="A0A1H5NV23"/>
<dbReference type="InterPro" id="IPR004675">
    <property type="entry name" value="AhpD_core"/>
</dbReference>
<evidence type="ECO:0000313" key="3">
    <source>
        <dbReference type="EMBL" id="PTC22412.1"/>
    </source>
</evidence>
<evidence type="ECO:0000313" key="2">
    <source>
        <dbReference type="EMBL" id="KAB0568971.1"/>
    </source>
</evidence>
<evidence type="ECO:0000313" key="7">
    <source>
        <dbReference type="Proteomes" id="UP000423257"/>
    </source>
</evidence>
<evidence type="ECO:0000313" key="5">
    <source>
        <dbReference type="Proteomes" id="UP000199129"/>
    </source>
</evidence>
<sequence length="114" mass="11992">MMQDWNAYRDALLDRVGEYAKQSPDVVRGLTKIDGAAAKTGHLDAKTHELIALAVAVTTRCDGCISIHTKKAVEHGATRGEIAEALGVAIALNAGAALVYSARVMEAHAQLPAV</sequence>
<dbReference type="InterPro" id="IPR029032">
    <property type="entry name" value="AhpD-like"/>
</dbReference>
<proteinExistence type="predicted"/>
<dbReference type="PANTHER" id="PTHR33930:SF2">
    <property type="entry name" value="BLR3452 PROTEIN"/>
    <property type="match status" value="1"/>
</dbReference>
<dbReference type="Proteomes" id="UP000423257">
    <property type="component" value="Unassembled WGS sequence"/>
</dbReference>
<reference evidence="3 6" key="2">
    <citation type="submission" date="2018-03" db="EMBL/GenBank/DDBJ databases">
        <title>Draft genome sequence of the type strain of Pseudomonas palleroniana LMG 23076, isolated from rice in Cameroon.</title>
        <authorList>
            <person name="Tambong J.T."/>
        </authorList>
    </citation>
    <scope>NUCLEOTIDE SEQUENCE [LARGE SCALE GENOMIC DNA]</scope>
    <source>
        <strain evidence="3 6">LMG 23076</strain>
    </source>
</reference>
<evidence type="ECO:0000313" key="4">
    <source>
        <dbReference type="EMBL" id="SEF05533.1"/>
    </source>
</evidence>
<name>A0A1H5NV23_9PSED</name>
<accession>A0A1H5NV23</accession>
<protein>
    <submittedName>
        <fullName evidence="4">Alkylhydroperoxidase AhpD family core domain-containing protein</fullName>
    </submittedName>
    <submittedName>
        <fullName evidence="2">Carboxymuconolactone decarboxylase family protein</fullName>
    </submittedName>
</protein>
<keyword evidence="6" id="KW-1185">Reference proteome</keyword>
<dbReference type="GO" id="GO:0051920">
    <property type="term" value="F:peroxiredoxin activity"/>
    <property type="evidence" value="ECO:0007669"/>
    <property type="project" value="InterPro"/>
</dbReference>
<dbReference type="Pfam" id="PF02627">
    <property type="entry name" value="CMD"/>
    <property type="match status" value="1"/>
</dbReference>
<evidence type="ECO:0000259" key="1">
    <source>
        <dbReference type="Pfam" id="PF02627"/>
    </source>
</evidence>
<evidence type="ECO:0000313" key="6">
    <source>
        <dbReference type="Proteomes" id="UP000240476"/>
    </source>
</evidence>
<keyword evidence="4" id="KW-0560">Oxidoreductase</keyword>
<dbReference type="InterPro" id="IPR003779">
    <property type="entry name" value="CMD-like"/>
</dbReference>
<dbReference type="SUPFAM" id="SSF69118">
    <property type="entry name" value="AhpD-like"/>
    <property type="match status" value="1"/>
</dbReference>
<dbReference type="EMBL" id="FNUA01000002">
    <property type="protein sequence ID" value="SEF05533.1"/>
    <property type="molecule type" value="Genomic_DNA"/>
</dbReference>
<dbReference type="Proteomes" id="UP000240476">
    <property type="component" value="Unassembled WGS sequence"/>
</dbReference>
<dbReference type="Proteomes" id="UP000199129">
    <property type="component" value="Unassembled WGS sequence"/>
</dbReference>
<dbReference type="PANTHER" id="PTHR33930">
    <property type="entry name" value="ALKYL HYDROPEROXIDE REDUCTASE AHPD"/>
    <property type="match status" value="1"/>
</dbReference>
<feature type="domain" description="Carboxymuconolactone decarboxylase-like" evidence="1">
    <location>
        <begin position="24"/>
        <end position="106"/>
    </location>
</feature>